<keyword evidence="6 7" id="KW-0472">Membrane</keyword>
<keyword evidence="4 7" id="KW-0812">Transmembrane</keyword>
<organism evidence="8">
    <name type="scientific">Porphyridium sordidum</name>
    <name type="common">Red alga</name>
    <dbReference type="NCBI Taxonomy" id="28024"/>
    <lineage>
        <taxon>Eukaryota</taxon>
        <taxon>Rhodophyta</taxon>
        <taxon>Bangiophyceae</taxon>
        <taxon>Porphyridiales</taxon>
        <taxon>Porphyridiaceae</taxon>
        <taxon>Porphyridium</taxon>
    </lineage>
</organism>
<sequence length="173" mass="20232">MVEDKYKKPTLFTRLLCCFPYIMPLLEGLRSYGVECVQDYPRFAYLYYRKIFEPLLNIYMLPGMAIIIFLLIYFLIVRPKAKVHRFVKFHGLQAIILYMIIICFTNITNLGPPAWRMTLLGSSVINTLWWFSIITSAYSIWHALRGTMPQIPVVSPNARAHLDFDDPWKSGND</sequence>
<evidence type="ECO:0000256" key="5">
    <source>
        <dbReference type="ARBA" id="ARBA00022989"/>
    </source>
</evidence>
<proteinExistence type="inferred from homology"/>
<evidence type="ECO:0000256" key="4">
    <source>
        <dbReference type="ARBA" id="ARBA00022692"/>
    </source>
</evidence>
<keyword evidence="7" id="KW-0150">Chloroplast</keyword>
<dbReference type="AlphaFoldDB" id="A0A1C9CDY0"/>
<comment type="subcellular location">
    <subcellularLocation>
        <location evidence="1 7">Plastid</location>
        <location evidence="1 7">Chloroplast membrane</location>
        <topology evidence="1 7">Multi-pass membrane protein</topology>
    </subcellularLocation>
</comment>
<dbReference type="InterPro" id="IPR005691">
    <property type="entry name" value="Tic20"/>
</dbReference>
<accession>A0A1C9CDY0</accession>
<geneLocation type="plastid" evidence="8"/>
<keyword evidence="5 7" id="KW-1133">Transmembrane helix</keyword>
<feature type="transmembrane region" description="Helical" evidence="7">
    <location>
        <begin position="119"/>
        <end position="141"/>
    </location>
</feature>
<comment type="caution">
    <text evidence="7">Lacks conserved residue(s) required for the propagation of feature annotation.</text>
</comment>
<evidence type="ECO:0000256" key="6">
    <source>
        <dbReference type="ARBA" id="ARBA00023136"/>
    </source>
</evidence>
<keyword evidence="7 8" id="KW-0934">Plastid</keyword>
<evidence type="ECO:0000256" key="7">
    <source>
        <dbReference type="RuleBase" id="RU367003"/>
    </source>
</evidence>
<evidence type="ECO:0000256" key="1">
    <source>
        <dbReference type="ARBA" id="ARBA00004508"/>
    </source>
</evidence>
<dbReference type="Pfam" id="PF16166">
    <property type="entry name" value="TIC20"/>
    <property type="match status" value="1"/>
</dbReference>
<evidence type="ECO:0000256" key="2">
    <source>
        <dbReference type="ARBA" id="ARBA00009596"/>
    </source>
</evidence>
<dbReference type="GO" id="GO:0031969">
    <property type="term" value="C:chloroplast membrane"/>
    <property type="evidence" value="ECO:0007669"/>
    <property type="project" value="UniProtKB-SubCell"/>
</dbReference>
<feature type="transmembrane region" description="Helical" evidence="7">
    <location>
        <begin position="56"/>
        <end position="77"/>
    </location>
</feature>
<dbReference type="GeneID" id="29073833"/>
<name>A0A1C9CDY0_PORSO</name>
<protein>
    <recommendedName>
        <fullName evidence="3 7">Tic20 family protein Ycf60</fullName>
    </recommendedName>
</protein>
<dbReference type="PANTHER" id="PTHR33510">
    <property type="entry name" value="PROTEIN TIC 20-II, CHLOROPLASTIC"/>
    <property type="match status" value="1"/>
</dbReference>
<gene>
    <name evidence="8" type="primary">ycf60</name>
    <name evidence="8" type="ORF">Psor_114</name>
</gene>
<reference evidence="8" key="1">
    <citation type="journal article" date="2016" name="BMC Biol.">
        <title>Parallel evolution of highly conserved plastid genome architecture in red seaweeds and seed plants.</title>
        <authorList>
            <person name="Lee J."/>
            <person name="Cho C.H."/>
            <person name="Park S.I."/>
            <person name="Choi J.W."/>
            <person name="Song H.S."/>
            <person name="West J.A."/>
            <person name="Bhattacharya D."/>
            <person name="Yoon H.S."/>
        </authorList>
    </citation>
    <scope>NUCLEOTIDE SEQUENCE</scope>
</reference>
<evidence type="ECO:0000313" key="8">
    <source>
        <dbReference type="EMBL" id="AOM66589.1"/>
    </source>
</evidence>
<dbReference type="RefSeq" id="YP_009297246.1">
    <property type="nucleotide sequence ID" value="NC_031175.1"/>
</dbReference>
<evidence type="ECO:0000256" key="3">
    <source>
        <dbReference type="ARBA" id="ARBA00017412"/>
    </source>
</evidence>
<dbReference type="EMBL" id="KX284720">
    <property type="protein sequence ID" value="AOM66589.1"/>
    <property type="molecule type" value="Genomic_DNA"/>
</dbReference>
<comment type="similarity">
    <text evidence="2 7">Belongs to the Tic20 family.</text>
</comment>
<dbReference type="PANTHER" id="PTHR33510:SF5">
    <property type="entry name" value="PROTEIN TIC 20-II, CHLOROPLASTIC"/>
    <property type="match status" value="1"/>
</dbReference>
<feature type="transmembrane region" description="Helical" evidence="7">
    <location>
        <begin position="89"/>
        <end position="107"/>
    </location>
</feature>